<sequence>QLVMSLALEETAQNLSLFSSEKRRGEYIKTLLQTVTDYKKWGITPQMLDEVSSKTKDKMLKAKLSETALVYSAYDAILNDDRENKIDPFDMTEAAYDRLAGTDLFKGMVVAVDSFRDFTGRQTKLLSKIMERSSQFYMTVTDDPTAPDGSGLFASTRANRRIFENQAKENNIEISKPVVLQENKRFENEELLYLERGFLSGSSETCDDAVENVFLSRCGSIYSEAENVACEIKKLIIEENFRYGDISVVFRHGESYAPVLATVFDKYEIPYFCDIPEDISVKPLIRLIKGCISAAVSGFDREEVLKIMKTGLTNVTAYETSVFENYLLMWSITGKNLTKPFTANPSGFGAEMGEKEQAELMELEAIRQKIMTPLMNFKNSCDDTGCREISKSLYQILKDLHTEEQLENMYQSLSKLGLENQSEEQVRLWEIVMGILDKMVLILGDSRLSLKRYSELLDLQFQASEIAFIPEGLDRVTMGQADRIRLNGAKAVFIVGAIEGQFPTVPVEEGIFSDREKKELYNLGLPASDFFEEVLNKEKFIAYYALSASSKKVFVSWYRTSLSGDENEPSVIVREILRIFPQIHIETDEFLEPEQVLWCEKPSFELCAKKYGDRTSDGFAFGLVKYFENSEEYKNKMKALERAVKRSHSVIENPDTAKALFGKNFAMSASQAEKYHLCPFSYFCTYGLKAQERKTAKMTPSEYGTIIHYTLENYFKDFDREKILTKEEIVSKVQELLEQYSEKYLGEEAKENHSLMFLMEKLRDNAAGLIERISEELSQSEFVPRDFELSIGKDIEPYKIETEEGASISVYGVIDRVDVMEKNGETYVRIIDYKTGKKEFKLSDILFGLNMQMLIYMEALCQGTGKYKGTKPIPAGILYMPSGSVFVDSDFSMDSGKIQQEIDKERKMKGLVLNNDTVIKGMEKNVGGVYLPVKLNKSGDKYTSTESLVNAVEIKRIFDKINSILKKMVKELLNGKIGQIPAKGTTDACAFCPYWQVCGYEEGMESREVFKLSKADVMGILENEEGGQ</sequence>
<dbReference type="SUPFAM" id="SSF52980">
    <property type="entry name" value="Restriction endonuclease-like"/>
    <property type="match status" value="1"/>
</dbReference>
<evidence type="ECO:0000256" key="4">
    <source>
        <dbReference type="ARBA" id="ARBA00022801"/>
    </source>
</evidence>
<evidence type="ECO:0000256" key="2">
    <source>
        <dbReference type="ARBA" id="ARBA00022741"/>
    </source>
</evidence>
<dbReference type="GO" id="GO:0006310">
    <property type="term" value="P:DNA recombination"/>
    <property type="evidence" value="ECO:0007669"/>
    <property type="project" value="TreeGrafter"/>
</dbReference>
<feature type="domain" description="ATP-dependent helicase/deoxyribonuclease subunit B N-terminal" evidence="11">
    <location>
        <begin position="2"/>
        <end position="195"/>
    </location>
</feature>
<evidence type="ECO:0000259" key="11">
    <source>
        <dbReference type="Pfam" id="PF21445"/>
    </source>
</evidence>
<dbReference type="GO" id="GO:0004386">
    <property type="term" value="F:helicase activity"/>
    <property type="evidence" value="ECO:0007669"/>
    <property type="project" value="UniProtKB-KW"/>
</dbReference>
<reference evidence="12" key="1">
    <citation type="submission" date="2020-10" db="EMBL/GenBank/DDBJ databases">
        <authorList>
            <person name="Gilroy R."/>
        </authorList>
    </citation>
    <scope>NUCLEOTIDE SEQUENCE</scope>
    <source>
        <strain evidence="12">ChiGjej1B1-1684</strain>
    </source>
</reference>
<comment type="caution">
    <text evidence="12">The sequence shown here is derived from an EMBL/GenBank/DDBJ whole genome shotgun (WGS) entry which is preliminary data.</text>
</comment>
<evidence type="ECO:0000256" key="3">
    <source>
        <dbReference type="ARBA" id="ARBA00022763"/>
    </source>
</evidence>
<keyword evidence="8" id="KW-0238">DNA-binding</keyword>
<dbReference type="Pfam" id="PF12705">
    <property type="entry name" value="PDDEXK_1"/>
    <property type="match status" value="1"/>
</dbReference>
<evidence type="ECO:0000313" key="13">
    <source>
        <dbReference type="Proteomes" id="UP000824118"/>
    </source>
</evidence>
<dbReference type="InterPro" id="IPR011604">
    <property type="entry name" value="PDDEXK-like_dom_sf"/>
</dbReference>
<feature type="domain" description="PD-(D/E)XK endonuclease-like" evidence="10">
    <location>
        <begin position="667"/>
        <end position="998"/>
    </location>
</feature>
<evidence type="ECO:0000256" key="5">
    <source>
        <dbReference type="ARBA" id="ARBA00022806"/>
    </source>
</evidence>
<keyword evidence="3" id="KW-0227">DNA damage</keyword>
<dbReference type="GO" id="GO:0005524">
    <property type="term" value="F:ATP binding"/>
    <property type="evidence" value="ECO:0007669"/>
    <property type="project" value="UniProtKB-KW"/>
</dbReference>
<dbReference type="PANTHER" id="PTHR30591:SF1">
    <property type="entry name" value="RECBCD ENZYME SUBUNIT RECC"/>
    <property type="match status" value="1"/>
</dbReference>
<proteinExistence type="predicted"/>
<dbReference type="GO" id="GO:0004527">
    <property type="term" value="F:exonuclease activity"/>
    <property type="evidence" value="ECO:0007669"/>
    <property type="project" value="UniProtKB-KW"/>
</dbReference>
<dbReference type="Gene3D" id="3.40.50.300">
    <property type="entry name" value="P-loop containing nucleotide triphosphate hydrolases"/>
    <property type="match status" value="3"/>
</dbReference>
<dbReference type="InterPro" id="IPR011335">
    <property type="entry name" value="Restrct_endonuc-II-like"/>
</dbReference>
<keyword evidence="9" id="KW-0234">DNA repair</keyword>
<name>A0A9D1LYH9_9FIRM</name>
<gene>
    <name evidence="12" type="ORF">IAD22_05620</name>
</gene>
<keyword evidence="5" id="KW-0347">Helicase</keyword>
<dbReference type="Pfam" id="PF21445">
    <property type="entry name" value="ADDB_N"/>
    <property type="match status" value="1"/>
</dbReference>
<keyword evidence="6" id="KW-0269">Exonuclease</keyword>
<dbReference type="AlphaFoldDB" id="A0A9D1LYH9"/>
<dbReference type="InterPro" id="IPR049035">
    <property type="entry name" value="ADDB_N"/>
</dbReference>
<evidence type="ECO:0000256" key="1">
    <source>
        <dbReference type="ARBA" id="ARBA00022722"/>
    </source>
</evidence>
<reference evidence="12" key="2">
    <citation type="journal article" date="2021" name="PeerJ">
        <title>Extensive microbial diversity within the chicken gut microbiome revealed by metagenomics and culture.</title>
        <authorList>
            <person name="Gilroy R."/>
            <person name="Ravi A."/>
            <person name="Getino M."/>
            <person name="Pursley I."/>
            <person name="Horton D.L."/>
            <person name="Alikhan N.F."/>
            <person name="Baker D."/>
            <person name="Gharbi K."/>
            <person name="Hall N."/>
            <person name="Watson M."/>
            <person name="Adriaenssens E.M."/>
            <person name="Foster-Nyarko E."/>
            <person name="Jarju S."/>
            <person name="Secka A."/>
            <person name="Antonio M."/>
            <person name="Oren A."/>
            <person name="Chaudhuri R.R."/>
            <person name="La Ragione R."/>
            <person name="Hildebrand F."/>
            <person name="Pallen M.J."/>
        </authorList>
    </citation>
    <scope>NUCLEOTIDE SEQUENCE</scope>
    <source>
        <strain evidence="12">ChiGjej1B1-1684</strain>
    </source>
</reference>
<dbReference type="Proteomes" id="UP000824118">
    <property type="component" value="Unassembled WGS sequence"/>
</dbReference>
<evidence type="ECO:0000256" key="6">
    <source>
        <dbReference type="ARBA" id="ARBA00022839"/>
    </source>
</evidence>
<accession>A0A9D1LYH9</accession>
<evidence type="ECO:0000256" key="9">
    <source>
        <dbReference type="ARBA" id="ARBA00023204"/>
    </source>
</evidence>
<protein>
    <submittedName>
        <fullName evidence="12">PD-(D/E)XK nuclease family protein</fullName>
    </submittedName>
</protein>
<dbReference type="InterPro" id="IPR027417">
    <property type="entry name" value="P-loop_NTPase"/>
</dbReference>
<dbReference type="SUPFAM" id="SSF52540">
    <property type="entry name" value="P-loop containing nucleoside triphosphate hydrolases"/>
    <property type="match status" value="1"/>
</dbReference>
<keyword evidence="1" id="KW-0540">Nuclease</keyword>
<evidence type="ECO:0000259" key="10">
    <source>
        <dbReference type="Pfam" id="PF12705"/>
    </source>
</evidence>
<dbReference type="PANTHER" id="PTHR30591">
    <property type="entry name" value="RECBCD ENZYME SUBUNIT RECC"/>
    <property type="match status" value="1"/>
</dbReference>
<dbReference type="GO" id="GO:0003677">
    <property type="term" value="F:DNA binding"/>
    <property type="evidence" value="ECO:0007669"/>
    <property type="project" value="UniProtKB-KW"/>
</dbReference>
<dbReference type="EMBL" id="DVNG01000084">
    <property type="protein sequence ID" value="HIU50473.1"/>
    <property type="molecule type" value="Genomic_DNA"/>
</dbReference>
<evidence type="ECO:0000256" key="7">
    <source>
        <dbReference type="ARBA" id="ARBA00022840"/>
    </source>
</evidence>
<dbReference type="InterPro" id="IPR038726">
    <property type="entry name" value="PDDEXK_AddAB-type"/>
</dbReference>
<keyword evidence="7" id="KW-0067">ATP-binding</keyword>
<evidence type="ECO:0000256" key="8">
    <source>
        <dbReference type="ARBA" id="ARBA00023125"/>
    </source>
</evidence>
<dbReference type="GO" id="GO:0006281">
    <property type="term" value="P:DNA repair"/>
    <property type="evidence" value="ECO:0007669"/>
    <property type="project" value="UniProtKB-KW"/>
</dbReference>
<keyword evidence="4" id="KW-0378">Hydrolase</keyword>
<evidence type="ECO:0000313" key="12">
    <source>
        <dbReference type="EMBL" id="HIU50473.1"/>
    </source>
</evidence>
<keyword evidence="2" id="KW-0547">Nucleotide-binding</keyword>
<organism evidence="12 13">
    <name type="scientific">Candidatus Limousia pullorum</name>
    <dbReference type="NCBI Taxonomy" id="2840860"/>
    <lineage>
        <taxon>Bacteria</taxon>
        <taxon>Bacillati</taxon>
        <taxon>Bacillota</taxon>
        <taxon>Clostridia</taxon>
        <taxon>Eubacteriales</taxon>
        <taxon>Oscillospiraceae</taxon>
        <taxon>Oscillospiraceae incertae sedis</taxon>
        <taxon>Candidatus Limousia</taxon>
    </lineage>
</organism>
<dbReference type="Gene3D" id="3.90.320.10">
    <property type="match status" value="1"/>
</dbReference>
<feature type="non-terminal residue" evidence="12">
    <location>
        <position position="1"/>
    </location>
</feature>